<dbReference type="Pfam" id="PF00831">
    <property type="entry name" value="Ribosomal_L29"/>
    <property type="match status" value="1"/>
</dbReference>
<keyword evidence="3 5" id="KW-0687">Ribonucleoprotein</keyword>
<evidence type="ECO:0000313" key="7">
    <source>
        <dbReference type="EMBL" id="QIK75382.1"/>
    </source>
</evidence>
<dbReference type="CDD" id="cd00427">
    <property type="entry name" value="Ribosomal_L29_HIP"/>
    <property type="match status" value="1"/>
</dbReference>
<evidence type="ECO:0000256" key="6">
    <source>
        <dbReference type="SAM" id="Coils"/>
    </source>
</evidence>
<dbReference type="PROSITE" id="PS00579">
    <property type="entry name" value="RIBOSOMAL_L29"/>
    <property type="match status" value="1"/>
</dbReference>
<keyword evidence="8" id="KW-1185">Reference proteome</keyword>
<evidence type="ECO:0000256" key="4">
    <source>
        <dbReference type="ARBA" id="ARBA00035204"/>
    </source>
</evidence>
<evidence type="ECO:0000313" key="8">
    <source>
        <dbReference type="Proteomes" id="UP000502035"/>
    </source>
</evidence>
<dbReference type="HAMAP" id="MF_00374">
    <property type="entry name" value="Ribosomal_uL29"/>
    <property type="match status" value="1"/>
</dbReference>
<dbReference type="InterPro" id="IPR036049">
    <property type="entry name" value="Ribosomal_uL29_sf"/>
</dbReference>
<proteinExistence type="inferred from homology"/>
<dbReference type="KEGG" id="npi:G7071_07995"/>
<reference evidence="7 8" key="1">
    <citation type="submission" date="2020-03" db="EMBL/GenBank/DDBJ databases">
        <title>Nocardioides sp. nov., isolated from fish.</title>
        <authorList>
            <person name="Hyun D.-W."/>
            <person name="Bae J.-W."/>
        </authorList>
    </citation>
    <scope>NUCLEOTIDE SEQUENCE [LARGE SCALE GENOMIC DNA]</scope>
    <source>
        <strain evidence="7 8">HDW12A</strain>
    </source>
</reference>
<dbReference type="InterPro" id="IPR018254">
    <property type="entry name" value="Ribosomal_uL29_CS"/>
</dbReference>
<protein>
    <recommendedName>
        <fullName evidence="4 5">Large ribosomal subunit protein uL29</fullName>
    </recommendedName>
</protein>
<dbReference type="GO" id="GO:0022625">
    <property type="term" value="C:cytosolic large ribosomal subunit"/>
    <property type="evidence" value="ECO:0007669"/>
    <property type="project" value="TreeGrafter"/>
</dbReference>
<keyword evidence="2 5" id="KW-0689">Ribosomal protein</keyword>
<keyword evidence="6" id="KW-0175">Coiled coil</keyword>
<dbReference type="Gene3D" id="1.10.287.310">
    <property type="match status" value="1"/>
</dbReference>
<evidence type="ECO:0000256" key="5">
    <source>
        <dbReference type="HAMAP-Rule" id="MF_00374"/>
    </source>
</evidence>
<evidence type="ECO:0000256" key="1">
    <source>
        <dbReference type="ARBA" id="ARBA00009254"/>
    </source>
</evidence>
<dbReference type="NCBIfam" id="TIGR00012">
    <property type="entry name" value="L29"/>
    <property type="match status" value="1"/>
</dbReference>
<dbReference type="GO" id="GO:0006412">
    <property type="term" value="P:translation"/>
    <property type="evidence" value="ECO:0007669"/>
    <property type="project" value="UniProtKB-UniRule"/>
</dbReference>
<comment type="similarity">
    <text evidence="1 5">Belongs to the universal ribosomal protein uL29 family.</text>
</comment>
<gene>
    <name evidence="5" type="primary">rpmC</name>
    <name evidence="7" type="ORF">G7071_07995</name>
</gene>
<evidence type="ECO:0000256" key="2">
    <source>
        <dbReference type="ARBA" id="ARBA00022980"/>
    </source>
</evidence>
<dbReference type="FunFam" id="1.10.287.310:FF:000001">
    <property type="entry name" value="50S ribosomal protein L29"/>
    <property type="match status" value="1"/>
</dbReference>
<feature type="coiled-coil region" evidence="6">
    <location>
        <begin position="8"/>
        <end position="35"/>
    </location>
</feature>
<organism evidence="7 8">
    <name type="scientific">Nocardioides piscis</name>
    <dbReference type="NCBI Taxonomy" id="2714938"/>
    <lineage>
        <taxon>Bacteria</taxon>
        <taxon>Bacillati</taxon>
        <taxon>Actinomycetota</taxon>
        <taxon>Actinomycetes</taxon>
        <taxon>Propionibacteriales</taxon>
        <taxon>Nocardioidaceae</taxon>
        <taxon>Nocardioides</taxon>
    </lineage>
</organism>
<dbReference type="AlphaFoldDB" id="A0A6G7YEY4"/>
<dbReference type="InterPro" id="IPR050063">
    <property type="entry name" value="Ribosomal_protein_uL29"/>
</dbReference>
<dbReference type="PANTHER" id="PTHR10916">
    <property type="entry name" value="60S RIBOSOMAL PROTEIN L35/50S RIBOSOMAL PROTEIN L29"/>
    <property type="match status" value="1"/>
</dbReference>
<dbReference type="SUPFAM" id="SSF46561">
    <property type="entry name" value="Ribosomal protein L29 (L29p)"/>
    <property type="match status" value="1"/>
</dbReference>
<name>A0A6G7YEY4_9ACTN</name>
<dbReference type="RefSeq" id="WP_166317112.1">
    <property type="nucleotide sequence ID" value="NZ_CP049866.1"/>
</dbReference>
<dbReference type="InterPro" id="IPR001854">
    <property type="entry name" value="Ribosomal_uL29"/>
</dbReference>
<dbReference type="GO" id="GO:0003735">
    <property type="term" value="F:structural constituent of ribosome"/>
    <property type="evidence" value="ECO:0007669"/>
    <property type="project" value="InterPro"/>
</dbReference>
<evidence type="ECO:0000256" key="3">
    <source>
        <dbReference type="ARBA" id="ARBA00023274"/>
    </source>
</evidence>
<accession>A0A6G7YEY4</accession>
<sequence length="82" mass="9256">MSSKQSAHELDELNAVDLESKLREAKEELFNLRFQAATGQLESHGRLRTVKKDIARIYTVVRERELGIRSTPGSTKTEEANA</sequence>
<dbReference type="EMBL" id="CP049866">
    <property type="protein sequence ID" value="QIK75382.1"/>
    <property type="molecule type" value="Genomic_DNA"/>
</dbReference>
<dbReference type="PANTHER" id="PTHR10916:SF0">
    <property type="entry name" value="LARGE RIBOSOMAL SUBUNIT PROTEIN UL29C"/>
    <property type="match status" value="1"/>
</dbReference>
<dbReference type="Proteomes" id="UP000502035">
    <property type="component" value="Chromosome"/>
</dbReference>